<organism evidence="1 2">
    <name type="scientific">Fusarium solani subsp. cucurbitae</name>
    <name type="common">Neocosmosporum cucurbitae</name>
    <dbReference type="NCBI Taxonomy" id="2747967"/>
    <lineage>
        <taxon>Eukaryota</taxon>
        <taxon>Fungi</taxon>
        <taxon>Dikarya</taxon>
        <taxon>Ascomycota</taxon>
        <taxon>Pezizomycotina</taxon>
        <taxon>Sordariomycetes</taxon>
        <taxon>Hypocreomycetidae</taxon>
        <taxon>Hypocreales</taxon>
        <taxon>Nectriaceae</taxon>
        <taxon>Fusarium</taxon>
        <taxon>Fusarium solani species complex</taxon>
    </lineage>
</organism>
<evidence type="ECO:0000313" key="2">
    <source>
        <dbReference type="Proteomes" id="UP000830768"/>
    </source>
</evidence>
<dbReference type="EMBL" id="CP090041">
    <property type="protein sequence ID" value="UPL03494.1"/>
    <property type="molecule type" value="Genomic_DNA"/>
</dbReference>
<reference evidence="1" key="1">
    <citation type="submission" date="2021-11" db="EMBL/GenBank/DDBJ databases">
        <title>Fusarium solani-melongenae Genome sequencing and assembly.</title>
        <authorList>
            <person name="Xie S."/>
            <person name="Huang L."/>
            <person name="Zhang X."/>
        </authorList>
    </citation>
    <scope>NUCLEOTIDE SEQUENCE</scope>
    <source>
        <strain evidence="1">CRI 24-3</strain>
    </source>
</reference>
<dbReference type="Proteomes" id="UP000830768">
    <property type="component" value="Chromosome 13"/>
</dbReference>
<evidence type="ECO:0000313" key="1">
    <source>
        <dbReference type="EMBL" id="UPL03494.1"/>
    </source>
</evidence>
<accession>A0ACD3ZQ66</accession>
<name>A0ACD3ZQ66_FUSSC</name>
<protein>
    <submittedName>
        <fullName evidence="1">Uncharacterized protein</fullName>
    </submittedName>
</protein>
<sequence length="230" mass="25197">MQTTAIIGWLTLLAAQASVLPVVVGQQIPLQKPAPIKAPDDERFTLRRQSGTVCDAGSRHWTGTVNVTNEKSMFFWYFESRNSPGTAPVMIWMSGGPGASGELGLTKGSGPCAVNKDGNSTRRLDYSWIDHANVIYIDQPVGVGFSEISDRDLISVNLHDSGQDLYTFLSLFTKFIFPELADRPWHITGESMGGHYVTGYTTYIIEQERERAAQGLDLGLDIQSAIIVDG</sequence>
<gene>
    <name evidence="1" type="ORF">LCI18_014428</name>
</gene>
<keyword evidence="2" id="KW-1185">Reference proteome</keyword>
<proteinExistence type="predicted"/>